<evidence type="ECO:0000256" key="4">
    <source>
        <dbReference type="ARBA" id="ARBA00023136"/>
    </source>
</evidence>
<sequence length="307" mass="31752">MNRLLPFAALVTIGAAWGATQPLSKIAVSEGYRHFGLIFWQTVLLALILGGLVLLRGRRLPWHGRALRLYLFIAVIGTVLPGIASYQAAVHLPSGVLSILLSSVPMLALPVALALGTDRLEGARLLGLLMGLGGVALLVLPEASLPAGTEAGWIGVALIASGCYAVEGNVVARWGTQGLDAVQVLAGASILGVVLSLPLALASGQFIVPPWPLAAPDRALIASAVFHAFAYTAYVWLVGLAGAVFAAQVSYLVTLFGLTWAMLFLGEAYAGWVWAALALMMGGLALVQPRRAKALVPGAVPGQNAAG</sequence>
<dbReference type="InterPro" id="IPR037185">
    <property type="entry name" value="EmrE-like"/>
</dbReference>
<feature type="transmembrane region" description="Helical" evidence="5">
    <location>
        <begin position="67"/>
        <end position="89"/>
    </location>
</feature>
<evidence type="ECO:0000313" key="8">
    <source>
        <dbReference type="Proteomes" id="UP000207598"/>
    </source>
</evidence>
<evidence type="ECO:0000256" key="2">
    <source>
        <dbReference type="ARBA" id="ARBA00022692"/>
    </source>
</evidence>
<evidence type="ECO:0000256" key="5">
    <source>
        <dbReference type="SAM" id="Phobius"/>
    </source>
</evidence>
<feature type="transmembrane region" description="Helical" evidence="5">
    <location>
        <begin position="269"/>
        <end position="287"/>
    </location>
</feature>
<gene>
    <name evidence="7" type="ORF">MAA8898_02871</name>
</gene>
<dbReference type="GO" id="GO:0016020">
    <property type="term" value="C:membrane"/>
    <property type="evidence" value="ECO:0007669"/>
    <property type="project" value="UniProtKB-SubCell"/>
</dbReference>
<name>A0A238KN45_9RHOB</name>
<dbReference type="EMBL" id="FXYF01000007">
    <property type="protein sequence ID" value="SMX43622.1"/>
    <property type="molecule type" value="Genomic_DNA"/>
</dbReference>
<dbReference type="PANTHER" id="PTHR32322">
    <property type="entry name" value="INNER MEMBRANE TRANSPORTER"/>
    <property type="match status" value="1"/>
</dbReference>
<dbReference type="AlphaFoldDB" id="A0A238KN45"/>
<keyword evidence="4 5" id="KW-0472">Membrane</keyword>
<proteinExistence type="predicted"/>
<dbReference type="OrthoDB" id="8688375at2"/>
<feature type="transmembrane region" description="Helical" evidence="5">
    <location>
        <begin position="184"/>
        <end position="207"/>
    </location>
</feature>
<feature type="transmembrane region" description="Helical" evidence="5">
    <location>
        <begin position="219"/>
        <end position="237"/>
    </location>
</feature>
<dbReference type="InterPro" id="IPR000620">
    <property type="entry name" value="EamA_dom"/>
</dbReference>
<dbReference type="PANTHER" id="PTHR32322:SF9">
    <property type="entry name" value="AMINO-ACID METABOLITE EFFLUX PUMP-RELATED"/>
    <property type="match status" value="1"/>
</dbReference>
<evidence type="ECO:0000313" key="7">
    <source>
        <dbReference type="EMBL" id="SMX43622.1"/>
    </source>
</evidence>
<feature type="transmembrane region" description="Helical" evidence="5">
    <location>
        <begin position="122"/>
        <end position="140"/>
    </location>
</feature>
<feature type="transmembrane region" description="Helical" evidence="5">
    <location>
        <begin position="152"/>
        <end position="172"/>
    </location>
</feature>
<evidence type="ECO:0000259" key="6">
    <source>
        <dbReference type="Pfam" id="PF00892"/>
    </source>
</evidence>
<keyword evidence="3 5" id="KW-1133">Transmembrane helix</keyword>
<accession>A0A238KN45</accession>
<reference evidence="7 8" key="1">
    <citation type="submission" date="2017-05" db="EMBL/GenBank/DDBJ databases">
        <authorList>
            <person name="Song R."/>
            <person name="Chenine A.L."/>
            <person name="Ruprecht R.M."/>
        </authorList>
    </citation>
    <scope>NUCLEOTIDE SEQUENCE [LARGE SCALE GENOMIC DNA]</scope>
    <source>
        <strain evidence="7 8">CECT 8898</strain>
    </source>
</reference>
<keyword evidence="8" id="KW-1185">Reference proteome</keyword>
<dbReference type="InterPro" id="IPR050638">
    <property type="entry name" value="AA-Vitamin_Transporters"/>
</dbReference>
<protein>
    <submittedName>
        <fullName evidence="7">EamA-like transporter family protein</fullName>
    </submittedName>
</protein>
<dbReference type="Pfam" id="PF00892">
    <property type="entry name" value="EamA"/>
    <property type="match status" value="2"/>
</dbReference>
<evidence type="ECO:0000256" key="3">
    <source>
        <dbReference type="ARBA" id="ARBA00022989"/>
    </source>
</evidence>
<organism evidence="7 8">
    <name type="scientific">Maliponia aquimaris</name>
    <dbReference type="NCBI Taxonomy" id="1673631"/>
    <lineage>
        <taxon>Bacteria</taxon>
        <taxon>Pseudomonadati</taxon>
        <taxon>Pseudomonadota</taxon>
        <taxon>Alphaproteobacteria</taxon>
        <taxon>Rhodobacterales</taxon>
        <taxon>Paracoccaceae</taxon>
        <taxon>Maliponia</taxon>
    </lineage>
</organism>
<dbReference type="SUPFAM" id="SSF103481">
    <property type="entry name" value="Multidrug resistance efflux transporter EmrE"/>
    <property type="match status" value="2"/>
</dbReference>
<feature type="transmembrane region" description="Helical" evidence="5">
    <location>
        <begin position="95"/>
        <end position="115"/>
    </location>
</feature>
<feature type="domain" description="EamA" evidence="6">
    <location>
        <begin position="10"/>
        <end position="139"/>
    </location>
</feature>
<feature type="transmembrane region" description="Helical" evidence="5">
    <location>
        <begin position="244"/>
        <end position="263"/>
    </location>
</feature>
<comment type="subcellular location">
    <subcellularLocation>
        <location evidence="1">Membrane</location>
        <topology evidence="1">Multi-pass membrane protein</topology>
    </subcellularLocation>
</comment>
<keyword evidence="2 5" id="KW-0812">Transmembrane</keyword>
<dbReference type="RefSeq" id="WP_094021686.1">
    <property type="nucleotide sequence ID" value="NZ_FXYF01000007.1"/>
</dbReference>
<feature type="domain" description="EamA" evidence="6">
    <location>
        <begin position="153"/>
        <end position="287"/>
    </location>
</feature>
<feature type="transmembrane region" description="Helical" evidence="5">
    <location>
        <begin position="34"/>
        <end position="55"/>
    </location>
</feature>
<evidence type="ECO:0000256" key="1">
    <source>
        <dbReference type="ARBA" id="ARBA00004141"/>
    </source>
</evidence>
<dbReference type="Proteomes" id="UP000207598">
    <property type="component" value="Unassembled WGS sequence"/>
</dbReference>